<evidence type="ECO:0000313" key="2">
    <source>
        <dbReference type="EMBL" id="MEX0386336.1"/>
    </source>
</evidence>
<dbReference type="RefSeq" id="WP_367966812.1">
    <property type="nucleotide sequence ID" value="NZ_JBAKFJ010000001.1"/>
</dbReference>
<dbReference type="Pfam" id="PF16976">
    <property type="entry name" value="RcpC"/>
    <property type="match status" value="1"/>
</dbReference>
<comment type="caution">
    <text evidence="2">The sequence shown here is derived from an EMBL/GenBank/DDBJ whole genome shotgun (WGS) entry which is preliminary data.</text>
</comment>
<dbReference type="Gene3D" id="3.90.1210.10">
    <property type="entry name" value="Antifreeze-like/N-acetylneuraminic acid synthase C-terminal domain"/>
    <property type="match status" value="1"/>
</dbReference>
<accession>A0ABV3S871</accession>
<evidence type="ECO:0000259" key="1">
    <source>
        <dbReference type="SMART" id="SM00858"/>
    </source>
</evidence>
<reference evidence="2 3" key="1">
    <citation type="submission" date="2024-02" db="EMBL/GenBank/DDBJ databases">
        <title>New especies of Spiribacter isolated from saline water.</title>
        <authorList>
            <person name="Leon M.J."/>
            <person name="De La Haba R."/>
            <person name="Sanchez-Porro C."/>
            <person name="Ventosa A."/>
        </authorList>
    </citation>
    <scope>NUCLEOTIDE SEQUENCE [LARGE SCALE GENOMIC DNA]</scope>
    <source>
        <strain evidence="3">ag22IC4-227</strain>
    </source>
</reference>
<dbReference type="InterPro" id="IPR031571">
    <property type="entry name" value="RcpC_dom"/>
</dbReference>
<dbReference type="EMBL" id="JBAKFJ010000001">
    <property type="protein sequence ID" value="MEX0386336.1"/>
    <property type="molecule type" value="Genomic_DNA"/>
</dbReference>
<gene>
    <name evidence="2" type="primary">cpaB</name>
    <name evidence="2" type="ORF">V6X64_04900</name>
</gene>
<organism evidence="2 3">
    <name type="scientific">Spiribacter onubensis</name>
    <dbReference type="NCBI Taxonomy" id="3122420"/>
    <lineage>
        <taxon>Bacteria</taxon>
        <taxon>Pseudomonadati</taxon>
        <taxon>Pseudomonadota</taxon>
        <taxon>Gammaproteobacteria</taxon>
        <taxon>Chromatiales</taxon>
        <taxon>Ectothiorhodospiraceae</taxon>
        <taxon>Spiribacter</taxon>
    </lineage>
</organism>
<feature type="domain" description="SAF" evidence="1">
    <location>
        <begin position="47"/>
        <end position="111"/>
    </location>
</feature>
<dbReference type="CDD" id="cd11614">
    <property type="entry name" value="SAF_CpaB_FlgA_like"/>
    <property type="match status" value="1"/>
</dbReference>
<keyword evidence="3" id="KW-1185">Reference proteome</keyword>
<dbReference type="InterPro" id="IPR013974">
    <property type="entry name" value="SAF"/>
</dbReference>
<dbReference type="Pfam" id="PF08666">
    <property type="entry name" value="SAF"/>
    <property type="match status" value="1"/>
</dbReference>
<evidence type="ECO:0000313" key="3">
    <source>
        <dbReference type="Proteomes" id="UP001556653"/>
    </source>
</evidence>
<dbReference type="Proteomes" id="UP001556653">
    <property type="component" value="Unassembled WGS sequence"/>
</dbReference>
<dbReference type="NCBIfam" id="TIGR03177">
    <property type="entry name" value="pilus_cpaB"/>
    <property type="match status" value="1"/>
</dbReference>
<sequence>MSPLRRGALLALGALGAGAAGVWFGDRHLEQRALALEQAYREEHETRQVVVAARDLREGEALAEGNVALRDMPATYVHENAVGGAAWSQLAGRRLRTGIAAGKAVLASHVRETAEARLAERLSPEDRAITIPVSGGADIAGLLNPGDRLDLMLTYRNEGGRETVPLLSDIPILATGAQFTHDGSNASHRGYDDLTVAVSPVEAARITHALAIGEIQVVLRADSADASFEDYRITAQALTGVGETRDDPEHHQPVELIIGGRR</sequence>
<name>A0ABV3S871_9GAMM</name>
<proteinExistence type="predicted"/>
<protein>
    <submittedName>
        <fullName evidence="2">Flp pilus assembly protein CpaB</fullName>
    </submittedName>
</protein>
<dbReference type="SMART" id="SM00858">
    <property type="entry name" value="SAF"/>
    <property type="match status" value="1"/>
</dbReference>
<dbReference type="InterPro" id="IPR017592">
    <property type="entry name" value="Pilus_assmbl_Flp-typ_CpaB"/>
</dbReference>